<dbReference type="GeneID" id="108831352"/>
<evidence type="ECO:0000256" key="2">
    <source>
        <dbReference type="ARBA" id="ARBA00022771"/>
    </source>
</evidence>
<name>A0A6J0LJH6_RAPSA</name>
<evidence type="ECO:0000256" key="5">
    <source>
        <dbReference type="SAM" id="Phobius"/>
    </source>
</evidence>
<evidence type="ECO:0000313" key="7">
    <source>
        <dbReference type="Proteomes" id="UP000504610"/>
    </source>
</evidence>
<keyword evidence="2" id="KW-0863">Zinc-finger</keyword>
<reference evidence="8" key="2">
    <citation type="submission" date="2025-08" db="UniProtKB">
        <authorList>
            <consortium name="RefSeq"/>
        </authorList>
    </citation>
    <scope>IDENTIFICATION</scope>
    <source>
        <tissue evidence="8">Leaf</tissue>
    </source>
</reference>
<keyword evidence="5" id="KW-0812">Transmembrane</keyword>
<feature type="transmembrane region" description="Helical" evidence="5">
    <location>
        <begin position="418"/>
        <end position="442"/>
    </location>
</feature>
<evidence type="ECO:0000313" key="8">
    <source>
        <dbReference type="RefSeq" id="XP_018460405.1"/>
    </source>
</evidence>
<feature type="region of interest" description="Disordered" evidence="4">
    <location>
        <begin position="1"/>
        <end position="133"/>
    </location>
</feature>
<dbReference type="RefSeq" id="XP_018460405.1">
    <property type="nucleotide sequence ID" value="XM_018604903.2"/>
</dbReference>
<keyword evidence="5" id="KW-0472">Membrane</keyword>
<evidence type="ECO:0000256" key="1">
    <source>
        <dbReference type="ARBA" id="ARBA00022723"/>
    </source>
</evidence>
<organism evidence="7 8">
    <name type="scientific">Raphanus sativus</name>
    <name type="common">Radish</name>
    <name type="synonym">Raphanus raphanistrum var. sativus</name>
    <dbReference type="NCBI Taxonomy" id="3726"/>
    <lineage>
        <taxon>Eukaryota</taxon>
        <taxon>Viridiplantae</taxon>
        <taxon>Streptophyta</taxon>
        <taxon>Embryophyta</taxon>
        <taxon>Tracheophyta</taxon>
        <taxon>Spermatophyta</taxon>
        <taxon>Magnoliopsida</taxon>
        <taxon>eudicotyledons</taxon>
        <taxon>Gunneridae</taxon>
        <taxon>Pentapetalae</taxon>
        <taxon>rosids</taxon>
        <taxon>malvids</taxon>
        <taxon>Brassicales</taxon>
        <taxon>Brassicaceae</taxon>
        <taxon>Brassiceae</taxon>
        <taxon>Raphanus</taxon>
    </lineage>
</organism>
<dbReference type="PANTHER" id="PTHR46158:SF1">
    <property type="entry name" value="RING_U-BOX SUPERFAMILY PROTEIN"/>
    <property type="match status" value="1"/>
</dbReference>
<sequence length="475" mass="51868">MATEEKPLDSSHGDSATSSNKSEGSSAITEETSTNVQQWRRKNLSLQIPTRATGLSPEDSVVIKMPPTPSPTPRRVNFSLTSTSPGPASATAHPRGKSSLKNLIPKVGFKPKTSHTDIEKGQGDVSSPSELQEKASISRSLSLSKLFTPRIKRTSSLPVTPIVLSKSESAHGGSSATPQTPRRQGRVRIARSLSVPVNDKEASLKRMDSFFRVIPTTPRVKEGDVCSNASGAGNTETCDADGEDIPEDEAVCRICLVELCEGGETLKMECSCKGELALAHKDCALKWFTIKGNKTCEVCKQEVKNLPVTLLRIQSIRNSGVHQLDVNGYRVWQEVPVLVIISMLAYFCFLEQLLVEKMGTSAIAISLPFSCILGLLASMTASTMVMRRFVWIYASVQFALVVLFAHIFYSVVELQPVLSVLLSTFAGFGVCICGSSVMVEFARWKRRWQARILEQQLNHSQTLDSTTSQHHPNAS</sequence>
<feature type="compositionally biased region" description="Polar residues" evidence="4">
    <location>
        <begin position="172"/>
        <end position="182"/>
    </location>
</feature>
<dbReference type="Pfam" id="PF12906">
    <property type="entry name" value="RINGv"/>
    <property type="match status" value="1"/>
</dbReference>
<dbReference type="CDD" id="cd16495">
    <property type="entry name" value="RING_CH-C4HC3_MARCH"/>
    <property type="match status" value="1"/>
</dbReference>
<evidence type="ECO:0000256" key="4">
    <source>
        <dbReference type="SAM" id="MobiDB-lite"/>
    </source>
</evidence>
<feature type="compositionally biased region" description="Polar residues" evidence="4">
    <location>
        <begin position="124"/>
        <end position="133"/>
    </location>
</feature>
<evidence type="ECO:0000256" key="3">
    <source>
        <dbReference type="ARBA" id="ARBA00022833"/>
    </source>
</evidence>
<keyword evidence="1" id="KW-0479">Metal-binding</keyword>
<dbReference type="SMART" id="SM00744">
    <property type="entry name" value="RINGv"/>
    <property type="match status" value="1"/>
</dbReference>
<proteinExistence type="predicted"/>
<dbReference type="InterPro" id="IPR013083">
    <property type="entry name" value="Znf_RING/FYVE/PHD"/>
</dbReference>
<accession>A0A6J0LJH6</accession>
<feature type="transmembrane region" description="Helical" evidence="5">
    <location>
        <begin position="361"/>
        <end position="378"/>
    </location>
</feature>
<keyword evidence="3" id="KW-0862">Zinc</keyword>
<keyword evidence="7" id="KW-1185">Reference proteome</keyword>
<feature type="region of interest" description="Disordered" evidence="4">
    <location>
        <begin position="162"/>
        <end position="187"/>
    </location>
</feature>
<dbReference type="InterPro" id="IPR011016">
    <property type="entry name" value="Znf_RING-CH"/>
</dbReference>
<gene>
    <name evidence="8" type="primary">LOC108831352</name>
</gene>
<keyword evidence="5" id="KW-1133">Transmembrane helix</keyword>
<dbReference type="PROSITE" id="PS51292">
    <property type="entry name" value="ZF_RING_CH"/>
    <property type="match status" value="1"/>
</dbReference>
<reference evidence="7" key="1">
    <citation type="journal article" date="2019" name="Database">
        <title>The radish genome database (RadishGD): an integrated information resource for radish genomics.</title>
        <authorList>
            <person name="Yu H.J."/>
            <person name="Baek S."/>
            <person name="Lee Y.J."/>
            <person name="Cho A."/>
            <person name="Mun J.H."/>
        </authorList>
    </citation>
    <scope>NUCLEOTIDE SEQUENCE [LARGE SCALE GENOMIC DNA]</scope>
    <source>
        <strain evidence="7">cv. WK10039</strain>
    </source>
</reference>
<dbReference type="Gene3D" id="3.30.40.10">
    <property type="entry name" value="Zinc/RING finger domain, C3HC4 (zinc finger)"/>
    <property type="match status" value="1"/>
</dbReference>
<feature type="transmembrane region" description="Helical" evidence="5">
    <location>
        <begin position="390"/>
        <end position="412"/>
    </location>
</feature>
<dbReference type="OrthoDB" id="435038at2759"/>
<feature type="domain" description="RING-CH-type" evidence="6">
    <location>
        <begin position="244"/>
        <end position="306"/>
    </location>
</feature>
<feature type="compositionally biased region" description="Basic and acidic residues" evidence="4">
    <location>
        <begin position="1"/>
        <end position="12"/>
    </location>
</feature>
<dbReference type="SUPFAM" id="SSF57850">
    <property type="entry name" value="RING/U-box"/>
    <property type="match status" value="1"/>
</dbReference>
<dbReference type="PANTHER" id="PTHR46158">
    <property type="entry name" value="OS02G0165000 PROTEIN"/>
    <property type="match status" value="1"/>
</dbReference>
<protein>
    <submittedName>
        <fullName evidence="8">Uncharacterized protein LOC108831352 isoform X4</fullName>
    </submittedName>
</protein>
<evidence type="ECO:0000259" key="6">
    <source>
        <dbReference type="PROSITE" id="PS51292"/>
    </source>
</evidence>
<dbReference type="AlphaFoldDB" id="A0A6J0LJH6"/>
<dbReference type="Proteomes" id="UP000504610">
    <property type="component" value="Chromosome 2"/>
</dbReference>
<feature type="compositionally biased region" description="Polar residues" evidence="4">
    <location>
        <begin position="13"/>
        <end position="50"/>
    </location>
</feature>
<dbReference type="GO" id="GO:0008270">
    <property type="term" value="F:zinc ion binding"/>
    <property type="evidence" value="ECO:0007669"/>
    <property type="project" value="UniProtKB-KW"/>
</dbReference>